<keyword evidence="4" id="KW-1185">Reference proteome</keyword>
<dbReference type="SUPFAM" id="SSF51735">
    <property type="entry name" value="NAD(P)-binding Rossmann-fold domains"/>
    <property type="match status" value="1"/>
</dbReference>
<reference evidence="3 4" key="1">
    <citation type="submission" date="2010-05" db="EMBL/GenBank/DDBJ databases">
        <title>The Genome Sequence of Thecamonas trahens ATCC 50062.</title>
        <authorList>
            <consortium name="The Broad Institute Genome Sequencing Platform"/>
            <person name="Russ C."/>
            <person name="Cuomo C."/>
            <person name="Shea T."/>
            <person name="Young S.K."/>
            <person name="Zeng Q."/>
            <person name="Koehrsen M."/>
            <person name="Haas B."/>
            <person name="Borodovsky M."/>
            <person name="Guigo R."/>
            <person name="Alvarado L."/>
            <person name="Berlin A."/>
            <person name="Bochicchio J."/>
            <person name="Borenstein D."/>
            <person name="Chapman S."/>
            <person name="Chen Z."/>
            <person name="Freedman E."/>
            <person name="Gellesch M."/>
            <person name="Goldberg J."/>
            <person name="Griggs A."/>
            <person name="Gujja S."/>
            <person name="Heilman E."/>
            <person name="Heiman D."/>
            <person name="Hepburn T."/>
            <person name="Howarth C."/>
            <person name="Jen D."/>
            <person name="Larson L."/>
            <person name="Mehta T."/>
            <person name="Park D."/>
            <person name="Pearson M."/>
            <person name="Roberts A."/>
            <person name="Saif S."/>
            <person name="Shenoy N."/>
            <person name="Sisk P."/>
            <person name="Stolte C."/>
            <person name="Sykes S."/>
            <person name="Thomson T."/>
            <person name="Walk T."/>
            <person name="White J."/>
            <person name="Yandava C."/>
            <person name="Burger G."/>
            <person name="Gray M.W."/>
            <person name="Holland P.W.H."/>
            <person name="King N."/>
            <person name="Lang F.B.F."/>
            <person name="Roger A.J."/>
            <person name="Ruiz-Trillo I."/>
            <person name="Lander E."/>
            <person name="Nusbaum C."/>
        </authorList>
    </citation>
    <scope>NUCLEOTIDE SEQUENCE [LARGE SCALE GENOMIC DNA]</scope>
    <source>
        <strain evidence="3 4">ATCC 50062</strain>
    </source>
</reference>
<dbReference type="OrthoDB" id="16464at2759"/>
<accession>A0A0L0DTG6</accession>
<evidence type="ECO:0000256" key="1">
    <source>
        <dbReference type="SAM" id="MobiDB-lite"/>
    </source>
</evidence>
<proteinExistence type="predicted"/>
<dbReference type="GeneID" id="25561546"/>
<dbReference type="RefSeq" id="XP_013761329.1">
    <property type="nucleotide sequence ID" value="XM_013905875.1"/>
</dbReference>
<dbReference type="Proteomes" id="UP000054408">
    <property type="component" value="Unassembled WGS sequence"/>
</dbReference>
<sequence>MGQGDASNALGAGPARAGTLRAGGGMEARRALAPPHRLVEEDQDVRHSSASKSARRRLDSYGDKKLDAERELRQAAANHGFPFIALRLPDVVGEAEVPSSRHFSMQRAVADGETIGLGMDTHLPLSFVYAPDVARVCVALAGALASRGKAKAKAKAKRKSKSRDGDRLPLIGESFNVGSYERPTLREYVETIAGELGLSKSLKFKHGGPGTHLVFPSVDIGPISMTKLVATLASYGVDYEPTPFPQWMASTVAWYEAHRDEMDSSSSSSSSGSESSSSASGSASSSSSASDSLSSASSST</sequence>
<dbReference type="Gene3D" id="3.40.50.720">
    <property type="entry name" value="NAD(P)-binding Rossmann-like Domain"/>
    <property type="match status" value="1"/>
</dbReference>
<name>A0A0L0DTG6_THETB</name>
<feature type="region of interest" description="Disordered" evidence="1">
    <location>
        <begin position="259"/>
        <end position="300"/>
    </location>
</feature>
<evidence type="ECO:0000313" key="3">
    <source>
        <dbReference type="EMBL" id="KNC55555.1"/>
    </source>
</evidence>
<dbReference type="InterPro" id="IPR036291">
    <property type="entry name" value="NAD(P)-bd_dom_sf"/>
</dbReference>
<dbReference type="AlphaFoldDB" id="A0A0L0DTG6"/>
<organism evidence="3 4">
    <name type="scientific">Thecamonas trahens ATCC 50062</name>
    <dbReference type="NCBI Taxonomy" id="461836"/>
    <lineage>
        <taxon>Eukaryota</taxon>
        <taxon>Apusozoa</taxon>
        <taxon>Apusomonadida</taxon>
        <taxon>Apusomonadidae</taxon>
        <taxon>Thecamonas</taxon>
    </lineage>
</organism>
<dbReference type="Pfam" id="PF01370">
    <property type="entry name" value="Epimerase"/>
    <property type="match status" value="1"/>
</dbReference>
<feature type="domain" description="NAD-dependent epimerase/dehydratase" evidence="2">
    <location>
        <begin position="56"/>
        <end position="143"/>
    </location>
</feature>
<gene>
    <name evidence="3" type="ORF">AMSG_01818</name>
</gene>
<evidence type="ECO:0000313" key="4">
    <source>
        <dbReference type="Proteomes" id="UP000054408"/>
    </source>
</evidence>
<feature type="compositionally biased region" description="Low complexity" evidence="1">
    <location>
        <begin position="264"/>
        <end position="300"/>
    </location>
</feature>
<dbReference type="EMBL" id="GL349439">
    <property type="protein sequence ID" value="KNC55555.1"/>
    <property type="molecule type" value="Genomic_DNA"/>
</dbReference>
<protein>
    <recommendedName>
        <fullName evidence="2">NAD-dependent epimerase/dehydratase domain-containing protein</fullName>
    </recommendedName>
</protein>
<dbReference type="InterPro" id="IPR001509">
    <property type="entry name" value="Epimerase_deHydtase"/>
</dbReference>
<feature type="compositionally biased region" description="Basic and acidic residues" evidence="1">
    <location>
        <begin position="37"/>
        <end position="47"/>
    </location>
</feature>
<feature type="region of interest" description="Disordered" evidence="1">
    <location>
        <begin position="1"/>
        <end position="62"/>
    </location>
</feature>
<evidence type="ECO:0000259" key="2">
    <source>
        <dbReference type="Pfam" id="PF01370"/>
    </source>
</evidence>